<sequence length="55" mass="6519">MDRILLKAFPNMPRMILEYSQDINLKNSCKIVPIKQYYEISKNLIPKYINKAAFV</sequence>
<evidence type="ECO:0000313" key="2">
    <source>
        <dbReference type="Proteomes" id="UP000215355"/>
    </source>
</evidence>
<dbReference type="EMBL" id="LT906468">
    <property type="protein sequence ID" value="SNV55951.1"/>
    <property type="molecule type" value="Genomic_DNA"/>
</dbReference>
<protein>
    <submittedName>
        <fullName evidence="1">Uncharacterized protein</fullName>
    </submittedName>
</protein>
<name>A0AAJ4XFP7_9SPHI</name>
<dbReference type="AlphaFoldDB" id="A0AAJ4XFP7"/>
<organism evidence="1 2">
    <name type="scientific">Sphingobacterium mizutaii</name>
    <dbReference type="NCBI Taxonomy" id="1010"/>
    <lineage>
        <taxon>Bacteria</taxon>
        <taxon>Pseudomonadati</taxon>
        <taxon>Bacteroidota</taxon>
        <taxon>Sphingobacteriia</taxon>
        <taxon>Sphingobacteriales</taxon>
        <taxon>Sphingobacteriaceae</taxon>
        <taxon>Sphingobacterium</taxon>
    </lineage>
</organism>
<dbReference type="Proteomes" id="UP000215355">
    <property type="component" value="Chromosome 1"/>
</dbReference>
<reference evidence="1 2" key="1">
    <citation type="submission" date="2017-06" db="EMBL/GenBank/DDBJ databases">
        <authorList>
            <consortium name="Pathogen Informatics"/>
        </authorList>
    </citation>
    <scope>NUCLEOTIDE SEQUENCE [LARGE SCALE GENOMIC DNA]</scope>
    <source>
        <strain evidence="1 2">NCTC12149</strain>
    </source>
</reference>
<evidence type="ECO:0000313" key="1">
    <source>
        <dbReference type="EMBL" id="SNV55951.1"/>
    </source>
</evidence>
<gene>
    <name evidence="1" type="ORF">SAMEA4412673_03251</name>
</gene>
<accession>A0AAJ4XFP7</accession>
<dbReference type="KEGG" id="smiz:4412673_03251"/>
<proteinExistence type="predicted"/>